<keyword evidence="2 8" id="KW-0812">Transmembrane</keyword>
<dbReference type="PANTHER" id="PTHR30518">
    <property type="entry name" value="ENDOLYTIC MUREIN TRANSGLYCOSYLASE"/>
    <property type="match status" value="1"/>
</dbReference>
<accession>A0A644ZRQ7</accession>
<dbReference type="NCBIfam" id="TIGR00247">
    <property type="entry name" value="endolytic transglycosylase MltG"/>
    <property type="match status" value="1"/>
</dbReference>
<feature type="transmembrane region" description="Helical" evidence="8">
    <location>
        <begin position="47"/>
        <end position="69"/>
    </location>
</feature>
<dbReference type="Gene3D" id="3.30.1490.480">
    <property type="entry name" value="Endolytic murein transglycosylase"/>
    <property type="match status" value="1"/>
</dbReference>
<organism evidence="9">
    <name type="scientific">bioreactor metagenome</name>
    <dbReference type="NCBI Taxonomy" id="1076179"/>
    <lineage>
        <taxon>unclassified sequences</taxon>
        <taxon>metagenomes</taxon>
        <taxon>ecological metagenomes</taxon>
    </lineage>
</organism>
<evidence type="ECO:0000256" key="3">
    <source>
        <dbReference type="ARBA" id="ARBA00022989"/>
    </source>
</evidence>
<sequence>MSEYNNQETASWDAKQVRRDSGRPSSGHGERGEGPRRRRRRRRFLSGWKYALFVLLTSVLVAGLGWLLVNDFCAFSKPDITTTVEITADDNLKTVSNKLKDAGLIQYKWFFRLFGGFADANEKIGIGSYELSTEMDYMALINAMHNSSGGMNTDTVRVTIPEGYTVRQIIALLAKNRVSTEAALTEAAQKGTFNYDFIDNTSTELSRLEGYLFPDTYDFYVNEKPESALRRLISNFSAKMDEDMMAQVEASGHSLKEIVTIASLIEKETAGGDQATIASVIYNRLADTGSHGTYKMLQVDASLLYAIPDHEGVITNDDKKVDSPYNLYKYAGLPPTPIANPGLKSLQAALSPETTGYYFYALGKDRTHFFSATLQEHNQFINSDQYVGN</sequence>
<feature type="region of interest" description="Disordered" evidence="7">
    <location>
        <begin position="1"/>
        <end position="38"/>
    </location>
</feature>
<gene>
    <name evidence="9" type="primary">mltG_21</name>
    <name evidence="9" type="ORF">SDC9_90121</name>
</gene>
<protein>
    <submittedName>
        <fullName evidence="9">Endolytic murein transglycosylase</fullName>
        <ecNumber evidence="9">4.2.2.-</ecNumber>
    </submittedName>
</protein>
<dbReference type="EMBL" id="VSSQ01010107">
    <property type="protein sequence ID" value="MPM43447.1"/>
    <property type="molecule type" value="Genomic_DNA"/>
</dbReference>
<keyword evidence="1" id="KW-1003">Cell membrane</keyword>
<evidence type="ECO:0000256" key="2">
    <source>
        <dbReference type="ARBA" id="ARBA00022692"/>
    </source>
</evidence>
<name>A0A644ZRQ7_9ZZZZ</name>
<feature type="compositionally biased region" description="Basic and acidic residues" evidence="7">
    <location>
        <begin position="15"/>
        <end position="35"/>
    </location>
</feature>
<keyword evidence="6" id="KW-0961">Cell wall biogenesis/degradation</keyword>
<dbReference type="EC" id="4.2.2.-" evidence="9"/>
<evidence type="ECO:0000256" key="6">
    <source>
        <dbReference type="ARBA" id="ARBA00023316"/>
    </source>
</evidence>
<proteinExistence type="inferred from homology"/>
<reference evidence="9" key="1">
    <citation type="submission" date="2019-08" db="EMBL/GenBank/DDBJ databases">
        <authorList>
            <person name="Kucharzyk K."/>
            <person name="Murdoch R.W."/>
            <person name="Higgins S."/>
            <person name="Loffler F."/>
        </authorList>
    </citation>
    <scope>NUCLEOTIDE SEQUENCE</scope>
</reference>
<dbReference type="AlphaFoldDB" id="A0A644ZRQ7"/>
<dbReference type="HAMAP" id="MF_02065">
    <property type="entry name" value="MltG"/>
    <property type="match status" value="1"/>
</dbReference>
<dbReference type="GO" id="GO:0016829">
    <property type="term" value="F:lyase activity"/>
    <property type="evidence" value="ECO:0007669"/>
    <property type="project" value="UniProtKB-KW"/>
</dbReference>
<feature type="compositionally biased region" description="Polar residues" evidence="7">
    <location>
        <begin position="1"/>
        <end position="10"/>
    </location>
</feature>
<evidence type="ECO:0000256" key="8">
    <source>
        <dbReference type="SAM" id="Phobius"/>
    </source>
</evidence>
<comment type="caution">
    <text evidence="9">The sequence shown here is derived from an EMBL/GenBank/DDBJ whole genome shotgun (WGS) entry which is preliminary data.</text>
</comment>
<dbReference type="CDD" id="cd08010">
    <property type="entry name" value="MltG_like"/>
    <property type="match status" value="1"/>
</dbReference>
<dbReference type="Pfam" id="PF02618">
    <property type="entry name" value="YceG"/>
    <property type="match status" value="1"/>
</dbReference>
<dbReference type="GO" id="GO:0071555">
    <property type="term" value="P:cell wall organization"/>
    <property type="evidence" value="ECO:0007669"/>
    <property type="project" value="UniProtKB-KW"/>
</dbReference>
<keyword evidence="5 9" id="KW-0456">Lyase</keyword>
<dbReference type="InterPro" id="IPR003770">
    <property type="entry name" value="MLTG-like"/>
</dbReference>
<evidence type="ECO:0000256" key="1">
    <source>
        <dbReference type="ARBA" id="ARBA00022475"/>
    </source>
</evidence>
<dbReference type="PANTHER" id="PTHR30518:SF2">
    <property type="entry name" value="ENDOLYTIC MUREIN TRANSGLYCOSYLASE"/>
    <property type="match status" value="1"/>
</dbReference>
<evidence type="ECO:0000313" key="9">
    <source>
        <dbReference type="EMBL" id="MPM43447.1"/>
    </source>
</evidence>
<keyword evidence="3 8" id="KW-1133">Transmembrane helix</keyword>
<evidence type="ECO:0000256" key="4">
    <source>
        <dbReference type="ARBA" id="ARBA00023136"/>
    </source>
</evidence>
<evidence type="ECO:0000256" key="7">
    <source>
        <dbReference type="SAM" id="MobiDB-lite"/>
    </source>
</evidence>
<keyword evidence="4 8" id="KW-0472">Membrane</keyword>
<evidence type="ECO:0000256" key="5">
    <source>
        <dbReference type="ARBA" id="ARBA00023239"/>
    </source>
</evidence>